<dbReference type="PROSITE" id="PS50222">
    <property type="entry name" value="EF_HAND_2"/>
    <property type="match status" value="1"/>
</dbReference>
<dbReference type="Proteomes" id="UP000485058">
    <property type="component" value="Unassembled WGS sequence"/>
</dbReference>
<name>A0A699YVW8_HAELA</name>
<sequence length="77" mass="8339">AGSSAVPPALNLVLEAAAGREQAHLITYTNPLAAPTTTTHAPDTGQRYDRDHSGQIEFNEFLLMFRDQMLSLKIGSN</sequence>
<evidence type="ECO:0000313" key="4">
    <source>
        <dbReference type="EMBL" id="GFH14387.1"/>
    </source>
</evidence>
<protein>
    <recommendedName>
        <fullName evidence="3">EF-hand domain-containing protein</fullName>
    </recommendedName>
</protein>
<proteinExistence type="predicted"/>
<organism evidence="4 5">
    <name type="scientific">Haematococcus lacustris</name>
    <name type="common">Green alga</name>
    <name type="synonym">Haematococcus pluvialis</name>
    <dbReference type="NCBI Taxonomy" id="44745"/>
    <lineage>
        <taxon>Eukaryota</taxon>
        <taxon>Viridiplantae</taxon>
        <taxon>Chlorophyta</taxon>
        <taxon>core chlorophytes</taxon>
        <taxon>Chlorophyceae</taxon>
        <taxon>CS clade</taxon>
        <taxon>Chlamydomonadales</taxon>
        <taxon>Haematococcaceae</taxon>
        <taxon>Haematococcus</taxon>
    </lineage>
</organism>
<feature type="non-terminal residue" evidence="4">
    <location>
        <position position="1"/>
    </location>
</feature>
<evidence type="ECO:0000259" key="3">
    <source>
        <dbReference type="PROSITE" id="PS50222"/>
    </source>
</evidence>
<feature type="domain" description="EF-hand" evidence="3">
    <location>
        <begin position="46"/>
        <end position="71"/>
    </location>
</feature>
<accession>A0A699YVW8</accession>
<dbReference type="EMBL" id="BLLF01000720">
    <property type="protein sequence ID" value="GFH14387.1"/>
    <property type="molecule type" value="Genomic_DNA"/>
</dbReference>
<keyword evidence="5" id="KW-1185">Reference proteome</keyword>
<feature type="region of interest" description="Disordered" evidence="2">
    <location>
        <begin position="30"/>
        <end position="51"/>
    </location>
</feature>
<evidence type="ECO:0000313" key="5">
    <source>
        <dbReference type="Proteomes" id="UP000485058"/>
    </source>
</evidence>
<dbReference type="InterPro" id="IPR018247">
    <property type="entry name" value="EF_Hand_1_Ca_BS"/>
</dbReference>
<dbReference type="GO" id="GO:0005509">
    <property type="term" value="F:calcium ion binding"/>
    <property type="evidence" value="ECO:0007669"/>
    <property type="project" value="InterPro"/>
</dbReference>
<comment type="caution">
    <text evidence="4">The sequence shown here is derived from an EMBL/GenBank/DDBJ whole genome shotgun (WGS) entry which is preliminary data.</text>
</comment>
<dbReference type="SUPFAM" id="SSF47473">
    <property type="entry name" value="EF-hand"/>
    <property type="match status" value="1"/>
</dbReference>
<dbReference type="PROSITE" id="PS00018">
    <property type="entry name" value="EF_HAND_1"/>
    <property type="match status" value="1"/>
</dbReference>
<dbReference type="InterPro" id="IPR011992">
    <property type="entry name" value="EF-hand-dom_pair"/>
</dbReference>
<gene>
    <name evidence="4" type="ORF">HaLaN_10430</name>
</gene>
<evidence type="ECO:0000256" key="1">
    <source>
        <dbReference type="ARBA" id="ARBA00022837"/>
    </source>
</evidence>
<feature type="compositionally biased region" description="Low complexity" evidence="2">
    <location>
        <begin position="30"/>
        <end position="44"/>
    </location>
</feature>
<keyword evidence="1" id="KW-0106">Calcium</keyword>
<dbReference type="AlphaFoldDB" id="A0A699YVW8"/>
<evidence type="ECO:0000256" key="2">
    <source>
        <dbReference type="SAM" id="MobiDB-lite"/>
    </source>
</evidence>
<dbReference type="InterPro" id="IPR002048">
    <property type="entry name" value="EF_hand_dom"/>
</dbReference>
<reference evidence="4 5" key="1">
    <citation type="submission" date="2020-02" db="EMBL/GenBank/DDBJ databases">
        <title>Draft genome sequence of Haematococcus lacustris strain NIES-144.</title>
        <authorList>
            <person name="Morimoto D."/>
            <person name="Nakagawa S."/>
            <person name="Yoshida T."/>
            <person name="Sawayama S."/>
        </authorList>
    </citation>
    <scope>NUCLEOTIDE SEQUENCE [LARGE SCALE GENOMIC DNA]</scope>
    <source>
        <strain evidence="4 5">NIES-144</strain>
    </source>
</reference>